<evidence type="ECO:0000313" key="1">
    <source>
        <dbReference type="EMBL" id="AFG51612.1"/>
    </source>
</evidence>
<dbReference type="PANTHER" id="PTHR46700">
    <property type="entry name" value="ARM REPEAT SUPERFAMILY PROTEIN"/>
    <property type="match status" value="1"/>
</dbReference>
<dbReference type="InterPro" id="IPR011989">
    <property type="entry name" value="ARM-like"/>
</dbReference>
<sequence>GWENSPRCQELAVYIVMLLTHRSLIQRKVMKQAGIIPALLELALLGTTLAQKRAMRILEWLRDDKQGAMMPVSGPVTARAWEPRRESSFPEKISEMEENKRAIKNMVKKSLQWNMDHIVKRADASSTCVDSSTRLKSL</sequence>
<dbReference type="PANTHER" id="PTHR46700:SF2">
    <property type="entry name" value="ARM REPEAT SUPERFAMILY PROTEIN"/>
    <property type="match status" value="1"/>
</dbReference>
<dbReference type="EMBL" id="FJ061058">
    <property type="protein sequence ID" value="AFG51612.1"/>
    <property type="molecule type" value="Genomic_DNA"/>
</dbReference>
<dbReference type="Gene3D" id="1.25.10.10">
    <property type="entry name" value="Leucine-rich Repeat Variant"/>
    <property type="match status" value="1"/>
</dbReference>
<feature type="non-terminal residue" evidence="1">
    <location>
        <position position="1"/>
    </location>
</feature>
<name>H9VPB9_PINTA</name>
<feature type="non-terminal residue" evidence="1">
    <location>
        <position position="138"/>
    </location>
</feature>
<reference evidence="1" key="1">
    <citation type="submission" date="2008-08" db="EMBL/GenBank/DDBJ databases">
        <title>Nucleotide Diversity and Divergence in the Loblolly Pine Gene Space.</title>
        <authorList>
            <person name="Neale D.B."/>
            <person name="Wegrzyn J.L."/>
            <person name="Lee J.M."/>
            <person name="Eckert A.J."/>
            <person name="Liechty J.D."/>
            <person name="Stevens K.A."/>
            <person name="Langley C.H."/>
        </authorList>
    </citation>
    <scope>NUCLEOTIDE SEQUENCE</scope>
    <source>
        <strain evidence="1">1589</strain>
        <tissue evidence="1">Megagametophyte</tissue>
    </source>
</reference>
<protein>
    <submittedName>
        <fullName evidence="1">Uncharacterized protein</fullName>
    </submittedName>
</protein>
<organism evidence="1">
    <name type="scientific">Pinus taeda</name>
    <name type="common">Loblolly pine</name>
    <dbReference type="NCBI Taxonomy" id="3352"/>
    <lineage>
        <taxon>Eukaryota</taxon>
        <taxon>Viridiplantae</taxon>
        <taxon>Streptophyta</taxon>
        <taxon>Embryophyta</taxon>
        <taxon>Tracheophyta</taxon>
        <taxon>Spermatophyta</taxon>
        <taxon>Pinopsida</taxon>
        <taxon>Pinidae</taxon>
        <taxon>Conifers I</taxon>
        <taxon>Pinales</taxon>
        <taxon>Pinaceae</taxon>
        <taxon>Pinus</taxon>
        <taxon>Pinus subgen. Pinus</taxon>
    </lineage>
</organism>
<accession>H9VPB9</accession>
<dbReference type="AlphaFoldDB" id="H9VPB9"/>
<gene>
    <name evidence="1" type="ORF">0_17002_01</name>
</gene>
<proteinExistence type="predicted"/>